<evidence type="ECO:0000313" key="1">
    <source>
        <dbReference type="EMBL" id="GAG36454.1"/>
    </source>
</evidence>
<protein>
    <submittedName>
        <fullName evidence="1">Uncharacterized protein</fullName>
    </submittedName>
</protein>
<dbReference type="SUPFAM" id="SSF54001">
    <property type="entry name" value="Cysteine proteinases"/>
    <property type="match status" value="1"/>
</dbReference>
<sequence>MNLKTGDLLLFNSHSSSFFSLSSLIKWGTHSNYTHIAMVLKDPSFIHPCLKGTFVWESSWEGTPDPQDGKVKLGVQITPIKEMIDSYGTQNVFVRKIECDETLFSPETLSEVHKIVYDKPYDIVPIDWIEALFRKDAEPQKTDRFWCSALVGYIYTKCGILDANTDWSILRPSDFSLTGEHLDFTSKA</sequence>
<gene>
    <name evidence="1" type="ORF">S01H1_63545</name>
</gene>
<dbReference type="Gene3D" id="3.90.1720.10">
    <property type="entry name" value="endopeptidase domain like (from Nostoc punctiforme)"/>
    <property type="match status" value="1"/>
</dbReference>
<dbReference type="InterPro" id="IPR038765">
    <property type="entry name" value="Papain-like_cys_pep_sf"/>
</dbReference>
<comment type="caution">
    <text evidence="1">The sequence shown here is derived from an EMBL/GenBank/DDBJ whole genome shotgun (WGS) entry which is preliminary data.</text>
</comment>
<proteinExistence type="predicted"/>
<feature type="non-terminal residue" evidence="1">
    <location>
        <position position="188"/>
    </location>
</feature>
<organism evidence="1">
    <name type="scientific">marine sediment metagenome</name>
    <dbReference type="NCBI Taxonomy" id="412755"/>
    <lineage>
        <taxon>unclassified sequences</taxon>
        <taxon>metagenomes</taxon>
        <taxon>ecological metagenomes</taxon>
    </lineage>
</organism>
<dbReference type="EMBL" id="BARS01041828">
    <property type="protein sequence ID" value="GAG36454.1"/>
    <property type="molecule type" value="Genomic_DNA"/>
</dbReference>
<reference evidence="1" key="1">
    <citation type="journal article" date="2014" name="Front. Microbiol.">
        <title>High frequency of phylogenetically diverse reductive dehalogenase-homologous genes in deep subseafloor sedimentary metagenomes.</title>
        <authorList>
            <person name="Kawai M."/>
            <person name="Futagami T."/>
            <person name="Toyoda A."/>
            <person name="Takaki Y."/>
            <person name="Nishi S."/>
            <person name="Hori S."/>
            <person name="Arai W."/>
            <person name="Tsubouchi T."/>
            <person name="Morono Y."/>
            <person name="Uchiyama I."/>
            <person name="Ito T."/>
            <person name="Fujiyama A."/>
            <person name="Inagaki F."/>
            <person name="Takami H."/>
        </authorList>
    </citation>
    <scope>NUCLEOTIDE SEQUENCE</scope>
    <source>
        <strain evidence="1">Expedition CK06-06</strain>
    </source>
</reference>
<dbReference type="AlphaFoldDB" id="X0WZV7"/>
<accession>X0WZV7</accession>
<name>X0WZV7_9ZZZZ</name>